<reference evidence="1 2" key="1">
    <citation type="submission" date="2016-10" db="EMBL/GenBank/DDBJ databases">
        <title>Reductive evolution of mitochondrial metabolism and differential evolution of invasion-related proteins in Cryptosporidium.</title>
        <authorList>
            <person name="Liu S."/>
            <person name="Roellig D.M."/>
            <person name="Guo Y."/>
            <person name="Li N."/>
            <person name="Frace M.A."/>
            <person name="Tang K."/>
            <person name="Zhang L."/>
            <person name="Feng Y."/>
            <person name="Xiao L."/>
        </authorList>
    </citation>
    <scope>NUCLEOTIDE SEQUENCE [LARGE SCALE GENOMIC DNA]</scope>
    <source>
        <strain evidence="1">30847</strain>
    </source>
</reference>
<dbReference type="RefSeq" id="XP_067067843.1">
    <property type="nucleotide sequence ID" value="XM_067210983.1"/>
</dbReference>
<organism evidence="1 2">
    <name type="scientific">Cryptosporidium andersoni</name>
    <dbReference type="NCBI Taxonomy" id="117008"/>
    <lineage>
        <taxon>Eukaryota</taxon>
        <taxon>Sar</taxon>
        <taxon>Alveolata</taxon>
        <taxon>Apicomplexa</taxon>
        <taxon>Conoidasida</taxon>
        <taxon>Coccidia</taxon>
        <taxon>Eucoccidiorida</taxon>
        <taxon>Eimeriorina</taxon>
        <taxon>Cryptosporidiidae</taxon>
        <taxon>Cryptosporidium</taxon>
    </lineage>
</organism>
<proteinExistence type="predicted"/>
<dbReference type="OrthoDB" id="337546at2759"/>
<gene>
    <name evidence="1" type="ORF">cand_007430</name>
</gene>
<evidence type="ECO:0000313" key="1">
    <source>
        <dbReference type="EMBL" id="OII75997.1"/>
    </source>
</evidence>
<sequence>MRTANISNNIEKRISWNKYIHFSINISYRLKQLESQWDQPQSDISLIEWYIGRFIPTQEIDNKQKESLINDYLDILSKVITDGIIHIVDSYNDPIDNKEIRLLRSDRLFFPQVWDCCDKPIQILHL</sequence>
<evidence type="ECO:0008006" key="3">
    <source>
        <dbReference type="Google" id="ProtNLM"/>
    </source>
</evidence>
<protein>
    <recommendedName>
        <fullName evidence="3">Mcm6 C-terminal winged-helix domain-containing protein</fullName>
    </recommendedName>
</protein>
<dbReference type="Proteomes" id="UP000186804">
    <property type="component" value="Unassembled WGS sequence"/>
</dbReference>
<dbReference type="VEuPathDB" id="CryptoDB:cand_007430"/>
<evidence type="ECO:0000313" key="2">
    <source>
        <dbReference type="Proteomes" id="UP000186804"/>
    </source>
</evidence>
<dbReference type="GeneID" id="92364928"/>
<name>A0A1J4MSW4_9CRYT</name>
<comment type="caution">
    <text evidence="1">The sequence shown here is derived from an EMBL/GenBank/DDBJ whole genome shotgun (WGS) entry which is preliminary data.</text>
</comment>
<keyword evidence="2" id="KW-1185">Reference proteome</keyword>
<accession>A0A1J4MSW4</accession>
<dbReference type="EMBL" id="LRBS01000069">
    <property type="protein sequence ID" value="OII75997.1"/>
    <property type="molecule type" value="Genomic_DNA"/>
</dbReference>
<dbReference type="AlphaFoldDB" id="A0A1J4MSW4"/>